<evidence type="ECO:0000313" key="2">
    <source>
        <dbReference type="EMBL" id="MPN30637.1"/>
    </source>
</evidence>
<name>A0A645GV61_9ZZZZ</name>
<reference evidence="2" key="1">
    <citation type="submission" date="2019-08" db="EMBL/GenBank/DDBJ databases">
        <authorList>
            <person name="Kucharzyk K."/>
            <person name="Murdoch R.W."/>
            <person name="Higgins S."/>
            <person name="Loffler F."/>
        </authorList>
    </citation>
    <scope>NUCLEOTIDE SEQUENCE</scope>
</reference>
<proteinExistence type="predicted"/>
<keyword evidence="1" id="KW-0812">Transmembrane</keyword>
<sequence length="68" mass="7607">MPIGIVPSAPIASHFFVSLLPFKRILASFITFVLVLSLTIHLWFDSLKKTNKNDIKVIDAEIKNNGLI</sequence>
<evidence type="ECO:0000256" key="1">
    <source>
        <dbReference type="SAM" id="Phobius"/>
    </source>
</evidence>
<keyword evidence="1" id="KW-0472">Membrane</keyword>
<dbReference type="AlphaFoldDB" id="A0A645GV61"/>
<organism evidence="2">
    <name type="scientific">bioreactor metagenome</name>
    <dbReference type="NCBI Taxonomy" id="1076179"/>
    <lineage>
        <taxon>unclassified sequences</taxon>
        <taxon>metagenomes</taxon>
        <taxon>ecological metagenomes</taxon>
    </lineage>
</organism>
<feature type="transmembrane region" description="Helical" evidence="1">
    <location>
        <begin position="25"/>
        <end position="44"/>
    </location>
</feature>
<keyword evidence="1" id="KW-1133">Transmembrane helix</keyword>
<dbReference type="EMBL" id="VSSQ01081828">
    <property type="protein sequence ID" value="MPN30637.1"/>
    <property type="molecule type" value="Genomic_DNA"/>
</dbReference>
<protein>
    <submittedName>
        <fullName evidence="2">Uncharacterized protein</fullName>
    </submittedName>
</protein>
<comment type="caution">
    <text evidence="2">The sequence shown here is derived from an EMBL/GenBank/DDBJ whole genome shotgun (WGS) entry which is preliminary data.</text>
</comment>
<gene>
    <name evidence="2" type="ORF">SDC9_178108</name>
</gene>
<accession>A0A645GV61</accession>